<feature type="domain" description="RNase H type-1" evidence="1">
    <location>
        <begin position="4"/>
        <end position="114"/>
    </location>
</feature>
<dbReference type="SUPFAM" id="SSF53098">
    <property type="entry name" value="Ribonuclease H-like"/>
    <property type="match status" value="1"/>
</dbReference>
<dbReference type="Gene3D" id="3.30.420.10">
    <property type="entry name" value="Ribonuclease H-like superfamily/Ribonuclease H"/>
    <property type="match status" value="1"/>
</dbReference>
<dbReference type="AlphaFoldDB" id="A0ABD2TEG4"/>
<dbReference type="PANTHER" id="PTHR47723">
    <property type="entry name" value="OS05G0353850 PROTEIN"/>
    <property type="match status" value="1"/>
</dbReference>
<dbReference type="CDD" id="cd06222">
    <property type="entry name" value="RNase_H_like"/>
    <property type="match status" value="1"/>
</dbReference>
<protein>
    <recommendedName>
        <fullName evidence="1">RNase H type-1 domain-containing protein</fullName>
    </recommendedName>
</protein>
<keyword evidence="3" id="KW-1185">Reference proteome</keyword>
<dbReference type="InterPro" id="IPR012337">
    <property type="entry name" value="RNaseH-like_sf"/>
</dbReference>
<organism evidence="2 3">
    <name type="scientific">Solanum stoloniferum</name>
    <dbReference type="NCBI Taxonomy" id="62892"/>
    <lineage>
        <taxon>Eukaryota</taxon>
        <taxon>Viridiplantae</taxon>
        <taxon>Streptophyta</taxon>
        <taxon>Embryophyta</taxon>
        <taxon>Tracheophyta</taxon>
        <taxon>Spermatophyta</taxon>
        <taxon>Magnoliopsida</taxon>
        <taxon>eudicotyledons</taxon>
        <taxon>Gunneridae</taxon>
        <taxon>Pentapetalae</taxon>
        <taxon>asterids</taxon>
        <taxon>lamiids</taxon>
        <taxon>Solanales</taxon>
        <taxon>Solanaceae</taxon>
        <taxon>Solanoideae</taxon>
        <taxon>Solaneae</taxon>
        <taxon>Solanum</taxon>
    </lineage>
</organism>
<dbReference type="Pfam" id="PF13456">
    <property type="entry name" value="RVT_3"/>
    <property type="match status" value="1"/>
</dbReference>
<gene>
    <name evidence="2" type="ORF">AABB24_019018</name>
</gene>
<evidence type="ECO:0000313" key="2">
    <source>
        <dbReference type="EMBL" id="KAL3354664.1"/>
    </source>
</evidence>
<dbReference type="InterPro" id="IPR036397">
    <property type="entry name" value="RNaseH_sf"/>
</dbReference>
<dbReference type="InterPro" id="IPR053151">
    <property type="entry name" value="RNase_H-like"/>
</dbReference>
<dbReference type="InterPro" id="IPR002156">
    <property type="entry name" value="RNaseH_domain"/>
</dbReference>
<dbReference type="InterPro" id="IPR044730">
    <property type="entry name" value="RNase_H-like_dom_plant"/>
</dbReference>
<reference evidence="2 3" key="1">
    <citation type="submission" date="2024-05" db="EMBL/GenBank/DDBJ databases">
        <title>De novo assembly of an allotetraploid wild potato.</title>
        <authorList>
            <person name="Hosaka A.J."/>
        </authorList>
    </citation>
    <scope>NUCLEOTIDE SEQUENCE [LARGE SCALE GENOMIC DNA]</scope>
    <source>
        <tissue evidence="2">Young leaves</tissue>
    </source>
</reference>
<dbReference type="Proteomes" id="UP001627284">
    <property type="component" value="Unassembled WGS sequence"/>
</dbReference>
<name>A0ABD2TEG4_9SOLN</name>
<dbReference type="PANTHER" id="PTHR47723:SF19">
    <property type="entry name" value="POLYNUCLEOTIDYL TRANSFERASE, RIBONUCLEASE H-LIKE SUPERFAMILY PROTEIN"/>
    <property type="match status" value="1"/>
</dbReference>
<dbReference type="EMBL" id="JBJKTR010000011">
    <property type="protein sequence ID" value="KAL3354664.1"/>
    <property type="molecule type" value="Genomic_DNA"/>
</dbReference>
<sequence>MQESISSAGIGGVLRDDTGHLIMAFSVPTQSKSNNQAEAMGALHAIEWCNRIGYDKYDLQLDSMVITNMLEEKDTNNVKLKSIIKRTVNAMEGAEVSISHCYREANQVADFLPKLASSSGNGTCYFSYQQLPKEAKGLFQLDRWQLPCIRRRYGKCNFFVSSTLYFSY</sequence>
<proteinExistence type="predicted"/>
<evidence type="ECO:0000259" key="1">
    <source>
        <dbReference type="Pfam" id="PF13456"/>
    </source>
</evidence>
<evidence type="ECO:0000313" key="3">
    <source>
        <dbReference type="Proteomes" id="UP001627284"/>
    </source>
</evidence>
<accession>A0ABD2TEG4</accession>
<comment type="caution">
    <text evidence="2">The sequence shown here is derived from an EMBL/GenBank/DDBJ whole genome shotgun (WGS) entry which is preliminary data.</text>
</comment>